<feature type="region of interest" description="Disordered" evidence="1">
    <location>
        <begin position="1"/>
        <end position="35"/>
    </location>
</feature>
<name>A0A8S3J7Y4_9BILA</name>
<accession>A0A8S3J7Y4</accession>
<protein>
    <submittedName>
        <fullName evidence="2">Uncharacterized protein</fullName>
    </submittedName>
</protein>
<feature type="non-terminal residue" evidence="2">
    <location>
        <position position="168"/>
    </location>
</feature>
<proteinExistence type="predicted"/>
<feature type="non-terminal residue" evidence="2">
    <location>
        <position position="1"/>
    </location>
</feature>
<organism evidence="2 3">
    <name type="scientific">Rotaria magnacalcarata</name>
    <dbReference type="NCBI Taxonomy" id="392030"/>
    <lineage>
        <taxon>Eukaryota</taxon>
        <taxon>Metazoa</taxon>
        <taxon>Spiralia</taxon>
        <taxon>Gnathifera</taxon>
        <taxon>Rotifera</taxon>
        <taxon>Eurotatoria</taxon>
        <taxon>Bdelloidea</taxon>
        <taxon>Philodinida</taxon>
        <taxon>Philodinidae</taxon>
        <taxon>Rotaria</taxon>
    </lineage>
</organism>
<reference evidence="2" key="1">
    <citation type="submission" date="2021-02" db="EMBL/GenBank/DDBJ databases">
        <authorList>
            <person name="Nowell W R."/>
        </authorList>
    </citation>
    <scope>NUCLEOTIDE SEQUENCE</scope>
</reference>
<comment type="caution">
    <text evidence="2">The sequence shown here is derived from an EMBL/GenBank/DDBJ whole genome shotgun (WGS) entry which is preliminary data.</text>
</comment>
<gene>
    <name evidence="2" type="ORF">SMN809_LOCUS79608</name>
</gene>
<dbReference type="EMBL" id="CAJOBI010342985">
    <property type="protein sequence ID" value="CAF5215511.1"/>
    <property type="molecule type" value="Genomic_DNA"/>
</dbReference>
<feature type="compositionally biased region" description="Basic and acidic residues" evidence="1">
    <location>
        <begin position="1"/>
        <end position="23"/>
    </location>
</feature>
<evidence type="ECO:0000256" key="1">
    <source>
        <dbReference type="SAM" id="MobiDB-lite"/>
    </source>
</evidence>
<dbReference type="AlphaFoldDB" id="A0A8S3J7Y4"/>
<evidence type="ECO:0000313" key="3">
    <source>
        <dbReference type="Proteomes" id="UP000676336"/>
    </source>
</evidence>
<sequence>LEQGHQRQSKELQNEIDKLNQREHKAHRDAHQREAEFEQQIKDYENRVEHGKIETQRVQIELVKVQEEKSKLNNTLNTLKEEIEKLNMELLDRDHRQVTSLAQRDYSSEIRMKEYQIQSEQDIREIQVLRTELTSLQEEKATQEKQFNDMIIKFKHDYETLKNELHQR</sequence>
<evidence type="ECO:0000313" key="2">
    <source>
        <dbReference type="EMBL" id="CAF5215511.1"/>
    </source>
</evidence>
<dbReference type="Proteomes" id="UP000676336">
    <property type="component" value="Unassembled WGS sequence"/>
</dbReference>